<organism evidence="1 2">
    <name type="scientific">Rotaria magnacalcarata</name>
    <dbReference type="NCBI Taxonomy" id="392030"/>
    <lineage>
        <taxon>Eukaryota</taxon>
        <taxon>Metazoa</taxon>
        <taxon>Spiralia</taxon>
        <taxon>Gnathifera</taxon>
        <taxon>Rotifera</taxon>
        <taxon>Eurotatoria</taxon>
        <taxon>Bdelloidea</taxon>
        <taxon>Philodinida</taxon>
        <taxon>Philodinidae</taxon>
        <taxon>Rotaria</taxon>
    </lineage>
</organism>
<accession>A0A816NEE9</accession>
<evidence type="ECO:0000313" key="1">
    <source>
        <dbReference type="EMBL" id="CAF2022797.1"/>
    </source>
</evidence>
<reference evidence="1" key="1">
    <citation type="submission" date="2021-02" db="EMBL/GenBank/DDBJ databases">
        <authorList>
            <person name="Nowell W R."/>
        </authorList>
    </citation>
    <scope>NUCLEOTIDE SEQUENCE</scope>
</reference>
<protein>
    <submittedName>
        <fullName evidence="1">Uncharacterized protein</fullName>
    </submittedName>
</protein>
<sequence length="21" mass="2669">SSRFLQQQRNFTYLIRKNKIK</sequence>
<comment type="caution">
    <text evidence="1">The sequence shown here is derived from an EMBL/GenBank/DDBJ whole genome shotgun (WGS) entry which is preliminary data.</text>
</comment>
<gene>
    <name evidence="1" type="ORF">XDN619_LOCUS4387</name>
</gene>
<evidence type="ECO:0000313" key="2">
    <source>
        <dbReference type="Proteomes" id="UP000663887"/>
    </source>
</evidence>
<name>A0A816NEE9_9BILA</name>
<dbReference type="EMBL" id="CAJNRG010000920">
    <property type="protein sequence ID" value="CAF2022797.1"/>
    <property type="molecule type" value="Genomic_DNA"/>
</dbReference>
<dbReference type="Proteomes" id="UP000663887">
    <property type="component" value="Unassembled WGS sequence"/>
</dbReference>
<feature type="non-terminal residue" evidence="1">
    <location>
        <position position="1"/>
    </location>
</feature>
<proteinExistence type="predicted"/>
<dbReference type="AlphaFoldDB" id="A0A816NEE9"/>